<evidence type="ECO:0000259" key="2">
    <source>
        <dbReference type="Pfam" id="PF04738"/>
    </source>
</evidence>
<dbReference type="Proteomes" id="UP000591537">
    <property type="component" value="Unassembled WGS sequence"/>
</dbReference>
<feature type="region of interest" description="Disordered" evidence="1">
    <location>
        <begin position="395"/>
        <end position="415"/>
    </location>
</feature>
<dbReference type="RefSeq" id="WP_184567947.1">
    <property type="nucleotide sequence ID" value="NZ_BAAARS010000012.1"/>
</dbReference>
<evidence type="ECO:0000313" key="3">
    <source>
        <dbReference type="EMBL" id="MBB6081849.1"/>
    </source>
</evidence>
<protein>
    <recommendedName>
        <fullName evidence="2">Lantibiotic dehydratase N-terminal domain-containing protein</fullName>
    </recommendedName>
</protein>
<comment type="caution">
    <text evidence="3">The sequence shown here is derived from an EMBL/GenBank/DDBJ whole genome shotgun (WGS) entry which is preliminary data.</text>
</comment>
<keyword evidence="4" id="KW-1185">Reference proteome</keyword>
<reference evidence="3 4" key="1">
    <citation type="submission" date="2020-08" db="EMBL/GenBank/DDBJ databases">
        <title>Genomic Encyclopedia of Type Strains, Phase IV (KMG-IV): sequencing the most valuable type-strain genomes for metagenomic binning, comparative biology and taxonomic classification.</title>
        <authorList>
            <person name="Goeker M."/>
        </authorList>
    </citation>
    <scope>NUCLEOTIDE SEQUENCE [LARGE SCALE GENOMIC DNA]</scope>
    <source>
        <strain evidence="3 4">DSM 43350</strain>
    </source>
</reference>
<accession>A0A7W9TJG7</accession>
<evidence type="ECO:0000313" key="4">
    <source>
        <dbReference type="Proteomes" id="UP000591537"/>
    </source>
</evidence>
<dbReference type="AlphaFoldDB" id="A0A7W9TJG7"/>
<organism evidence="3 4">
    <name type="scientific">Streptomyces paradoxus</name>
    <dbReference type="NCBI Taxonomy" id="66375"/>
    <lineage>
        <taxon>Bacteria</taxon>
        <taxon>Bacillati</taxon>
        <taxon>Actinomycetota</taxon>
        <taxon>Actinomycetes</taxon>
        <taxon>Kitasatosporales</taxon>
        <taxon>Streptomycetaceae</taxon>
        <taxon>Streptomyces</taxon>
    </lineage>
</organism>
<dbReference type="EMBL" id="JACHGV010000023">
    <property type="protein sequence ID" value="MBB6081849.1"/>
    <property type="molecule type" value="Genomic_DNA"/>
</dbReference>
<feature type="domain" description="Lantibiotic dehydratase N-terminal" evidence="2">
    <location>
        <begin position="71"/>
        <end position="367"/>
    </location>
</feature>
<dbReference type="Pfam" id="PF04738">
    <property type="entry name" value="Lant_dehydr_N"/>
    <property type="match status" value="1"/>
</dbReference>
<sequence>MTPNDCIEEIAPQVVVRAALFPLRTLLGLRDRGLATLAADAGTQPTQAFEQAYLASIEEQRRALFEATVDDPRFTRALCLTNEALSRHLTTRHLRSAPRDKRARRLDATLYRYLARAVWRTQPCDLWAGVTVADWGETTRIRAEPARFAIAPDLRPYQFIVQSLAHTGAYLDRGVYKLNPTLTLDEERNRWRYTVRNFSSIASLERTSSPGIDALLRTLAQMQPAPLSVIAAELRRHGFHAPELDDMLVSLARAGLLTGGLVFPRTFVSAWDAVMAVPRLLHERHAQSWRSAMLRLRRICHRLEGDMSTIPLGRLHGVLDEARTIPIELAAELDVEPPPLPRSVLRCDTSTPFSIVLGREEKVRLTAAVAEFDLFERSHGVTSAARAVHRRLVVSGHDRSPRESTAGCRRVPTQESAWRATGSDHMVGRRLRRWSEWLAGTTLPCDHLSDDFPEETLPPPIGGLIVRPTAKGYQITASTSEVAAAYSRFGHLWFGIGSRADQRFENHALHGWYRRSLTRVAREADIEVVEYVGPCEAMPNMLARPRFPFRQWDRWGTTSSYRADQLSVVLVADDPPIVVATAPEQACGMAICCFSPANIGYSEPHLEALLLSSFRDTPDWFAPELPTEAELAQPSPSPALLLPSGNCVKPRRTVIHGATLTELVLARRSRRFLLWQDLARRHAWPELLLVSRDAGSPVLITRDSPLAVEAMMHGLSDRTGFLCVEEPGDHMQLFNDEGEAFTVEFIVPFLRRRHAWSRLASGQPGAARHPHPGQRPDAQHL</sequence>
<gene>
    <name evidence="3" type="ORF">HNR57_007812</name>
</gene>
<feature type="region of interest" description="Disordered" evidence="1">
    <location>
        <begin position="761"/>
        <end position="781"/>
    </location>
</feature>
<proteinExistence type="predicted"/>
<evidence type="ECO:0000256" key="1">
    <source>
        <dbReference type="SAM" id="MobiDB-lite"/>
    </source>
</evidence>
<name>A0A7W9TJG7_9ACTN</name>
<dbReference type="InterPro" id="IPR006827">
    <property type="entry name" value="Lant_deHydtase_N"/>
</dbReference>